<accession>A0ABU8RVM4</accession>
<dbReference type="Gene3D" id="2.150.10.10">
    <property type="entry name" value="Serralysin-like metalloprotease, C-terminal"/>
    <property type="match status" value="1"/>
</dbReference>
<comment type="caution">
    <text evidence="1">The sequence shown here is derived from an EMBL/GenBank/DDBJ whole genome shotgun (WGS) entry which is preliminary data.</text>
</comment>
<gene>
    <name evidence="1" type="ORF">WG901_10420</name>
</gene>
<dbReference type="PRINTS" id="PR00313">
    <property type="entry name" value="CABNDNGRPT"/>
</dbReference>
<proteinExistence type="predicted"/>
<dbReference type="InterPro" id="IPR011049">
    <property type="entry name" value="Serralysin-like_metalloprot_C"/>
</dbReference>
<protein>
    <recommendedName>
        <fullName evidence="3">Calcium-binding protein</fullName>
    </recommendedName>
</protein>
<dbReference type="Proteomes" id="UP001361239">
    <property type="component" value="Unassembled WGS sequence"/>
</dbReference>
<dbReference type="Gene3D" id="2.160.20.160">
    <property type="match status" value="1"/>
</dbReference>
<sequence>MANLYLAAGDNISGLTFGGNVFGSTGSESVTYAAGVTGIVADQNVEQVRLAGTTGSYTFQQSGNQLLVFSGATQVARITLQNDANGTLITFGNGTVEAKVSASGMTLGGGTVPSAAPSAVVPTAIDTSNTTGTLQFVLTAGIDALTGSGGDDVFVGDAATITAADSINGGGGNDSLNIFGATGATVVPQLTDVENVNFNAPTVDIAVNTQSATGVNNIGLVNTATKVFAGLTIGATQNITFNNVTGGLGHTVTTTATDTAVGVGLTGSTLGTLALTGAAITSVNVTSNGTANTIGALTTTGAEDTVNVTGAADLKITTALDTTVKTVNAAAATGAINVGITTATTAAIAADVSTGSGKDTIAVATTGTGTTTVNAGAGNDTVNITARSSGKLTVNLGAGDDTLNITGAAIAAGDVIDGGDGKDTLLLSIVGASNIASFSNFEVFDAKGLGKTLDIDILASKNTVTEIITTGDVGATAALTNVGAGVGYRVTGDTDVTKALTLTQKAAGALTVTIDIDEPATTPAATTTASTAHDAAVVAANATSLKAVFDSAFFDKATGAGDNVANLALTGSAATTLEIVSGGTNAVNDLDYTTGSASSKGVLTSATISGTQAIDFDVTSADPTQLATVNASTLTGALTFSLNDLKLATVAANSKDQVFNGGTVTLGSGADIITAVTAANGSTISGIQKGTGEDQTTAGAADTIKIAAAVQASDVADTGVFAVKDGLLTFSGAGPATLQAAILIAQGAAESANETVVFQYLTDSYVFGQGTTNGTGDDVVIKLAGTTSLVGLDNYSAGNVYVF</sequence>
<evidence type="ECO:0000313" key="1">
    <source>
        <dbReference type="EMBL" id="MEJ5977049.1"/>
    </source>
</evidence>
<keyword evidence="2" id="KW-1185">Reference proteome</keyword>
<evidence type="ECO:0000313" key="2">
    <source>
        <dbReference type="Proteomes" id="UP001361239"/>
    </source>
</evidence>
<dbReference type="EMBL" id="JBBHJZ010000002">
    <property type="protein sequence ID" value="MEJ5977049.1"/>
    <property type="molecule type" value="Genomic_DNA"/>
</dbReference>
<reference evidence="1 2" key="1">
    <citation type="submission" date="2024-03" db="EMBL/GenBank/DDBJ databases">
        <authorList>
            <person name="Jo J.-H."/>
        </authorList>
    </citation>
    <scope>NUCLEOTIDE SEQUENCE [LARGE SCALE GENOMIC DNA]</scope>
    <source>
        <strain evidence="1 2">PS1R-30</strain>
    </source>
</reference>
<evidence type="ECO:0008006" key="3">
    <source>
        <dbReference type="Google" id="ProtNLM"/>
    </source>
</evidence>
<dbReference type="RefSeq" id="WP_339587002.1">
    <property type="nucleotide sequence ID" value="NZ_JBBHJZ010000002.1"/>
</dbReference>
<name>A0ABU8RVM4_9SPHN</name>
<organism evidence="1 2">
    <name type="scientific">Novosphingobium anseongense</name>
    <dbReference type="NCBI Taxonomy" id="3133436"/>
    <lineage>
        <taxon>Bacteria</taxon>
        <taxon>Pseudomonadati</taxon>
        <taxon>Pseudomonadota</taxon>
        <taxon>Alphaproteobacteria</taxon>
        <taxon>Sphingomonadales</taxon>
        <taxon>Sphingomonadaceae</taxon>
        <taxon>Novosphingobium</taxon>
    </lineage>
</organism>